<dbReference type="EMBL" id="RJTM01000106">
    <property type="protein sequence ID" value="RNL83265.1"/>
    <property type="molecule type" value="Genomic_DNA"/>
</dbReference>
<protein>
    <submittedName>
        <fullName evidence="2">HEPN domain-containing protein</fullName>
    </submittedName>
</protein>
<keyword evidence="3" id="KW-1185">Reference proteome</keyword>
<proteinExistence type="predicted"/>
<dbReference type="PROSITE" id="PS50910">
    <property type="entry name" value="HEPN"/>
    <property type="match status" value="1"/>
</dbReference>
<evidence type="ECO:0000313" key="2">
    <source>
        <dbReference type="EMBL" id="RNL83265.1"/>
    </source>
</evidence>
<dbReference type="RefSeq" id="WP_123216911.1">
    <property type="nucleotide sequence ID" value="NZ_RJTM01000106.1"/>
</dbReference>
<dbReference type="AlphaFoldDB" id="A0A3N0E604"/>
<gene>
    <name evidence="2" type="ORF">ED312_15390</name>
</gene>
<dbReference type="OrthoDB" id="1446962at2"/>
<dbReference type="Proteomes" id="UP000267469">
    <property type="component" value="Unassembled WGS sequence"/>
</dbReference>
<dbReference type="SUPFAM" id="SSF81593">
    <property type="entry name" value="Nucleotidyltransferase substrate binding subunit/domain"/>
    <property type="match status" value="1"/>
</dbReference>
<dbReference type="Pfam" id="PF05168">
    <property type="entry name" value="HEPN"/>
    <property type="match status" value="1"/>
</dbReference>
<sequence length="387" mass="44840">MNPKTQIYQSGIIDKLTKLLEVQYIYEFPITTTGKQKNCVLIIKNHPDKSNDNLSSVADIFKDYPEYLYRAYPENYTREQLIRGNIFFIQACLPQYLQYHAPDVEHQGLLSDIDLEQLLDGAETYFQEEFSKTIGFKQGAQFYQKKENYPQAVFMLHQAFELAYRTVELFTMGKEKVCHSIANHQQYILPFVPELGQIFSLENDSETKLVKLLDIAYRNVRYGRDYHITPEDIAILQAKLEKVLSIVEQKFYSGLTNSKEAVETKIKDSSQRTQDTVVQQIERLISGKYRMPFPKSNKVYYQEEFHISSPSDMLHTASSMLKVCIMAAEYAESNFSPVVPQPHYNIQRTLEIAVQLLPYDEMECLEEIIEACGGLEQLLKTHLKPTS</sequence>
<dbReference type="InterPro" id="IPR007842">
    <property type="entry name" value="HEPN_dom"/>
</dbReference>
<accession>A0A3N0E604</accession>
<name>A0A3N0E604_SINP1</name>
<evidence type="ECO:0000313" key="3">
    <source>
        <dbReference type="Proteomes" id="UP000267469"/>
    </source>
</evidence>
<feature type="domain" description="HEPN" evidence="1">
    <location>
        <begin position="130"/>
        <end position="250"/>
    </location>
</feature>
<dbReference type="Gene3D" id="1.20.120.330">
    <property type="entry name" value="Nucleotidyltransferases domain 2"/>
    <property type="match status" value="1"/>
</dbReference>
<evidence type="ECO:0000259" key="1">
    <source>
        <dbReference type="PROSITE" id="PS50910"/>
    </source>
</evidence>
<organism evidence="2 3">
    <name type="scientific">Sinomicrobium pectinilyticum</name>
    <dbReference type="NCBI Taxonomy" id="1084421"/>
    <lineage>
        <taxon>Bacteria</taxon>
        <taxon>Pseudomonadati</taxon>
        <taxon>Bacteroidota</taxon>
        <taxon>Flavobacteriia</taxon>
        <taxon>Flavobacteriales</taxon>
        <taxon>Flavobacteriaceae</taxon>
        <taxon>Sinomicrobium</taxon>
    </lineage>
</organism>
<reference evidence="2 3" key="1">
    <citation type="submission" date="2018-10" db="EMBL/GenBank/DDBJ databases">
        <title>Sinomicrobium pectinilyticum sp. nov., a pectinase-producing bacterium isolated from alkaline and saline soil, and emended description of the genus Sinomicrobium.</title>
        <authorList>
            <person name="Cheng B."/>
            <person name="Li C."/>
            <person name="Lai Q."/>
            <person name="Du M."/>
            <person name="Shao Z."/>
            <person name="Xu P."/>
            <person name="Yang C."/>
        </authorList>
    </citation>
    <scope>NUCLEOTIDE SEQUENCE [LARGE SCALE GENOMIC DNA]</scope>
    <source>
        <strain evidence="2 3">5DNS001</strain>
    </source>
</reference>
<comment type="caution">
    <text evidence="2">The sequence shown here is derived from an EMBL/GenBank/DDBJ whole genome shotgun (WGS) entry which is preliminary data.</text>
</comment>